<keyword evidence="3" id="KW-1185">Reference proteome</keyword>
<gene>
    <name evidence="2" type="ORF">SK128_026007</name>
</gene>
<keyword evidence="1" id="KW-0472">Membrane</keyword>
<name>A0AAN8WHR6_HALRR</name>
<keyword evidence="1" id="KW-0812">Transmembrane</keyword>
<reference evidence="2 3" key="1">
    <citation type="submission" date="2023-11" db="EMBL/GenBank/DDBJ databases">
        <title>Halocaridina rubra genome assembly.</title>
        <authorList>
            <person name="Smith C."/>
        </authorList>
    </citation>
    <scope>NUCLEOTIDE SEQUENCE [LARGE SCALE GENOMIC DNA]</scope>
    <source>
        <strain evidence="2">EP-1</strain>
        <tissue evidence="2">Whole</tissue>
    </source>
</reference>
<evidence type="ECO:0000313" key="2">
    <source>
        <dbReference type="EMBL" id="KAK7047986.1"/>
    </source>
</evidence>
<organism evidence="2 3">
    <name type="scientific">Halocaridina rubra</name>
    <name type="common">Hawaiian red shrimp</name>
    <dbReference type="NCBI Taxonomy" id="373956"/>
    <lineage>
        <taxon>Eukaryota</taxon>
        <taxon>Metazoa</taxon>
        <taxon>Ecdysozoa</taxon>
        <taxon>Arthropoda</taxon>
        <taxon>Crustacea</taxon>
        <taxon>Multicrustacea</taxon>
        <taxon>Malacostraca</taxon>
        <taxon>Eumalacostraca</taxon>
        <taxon>Eucarida</taxon>
        <taxon>Decapoda</taxon>
        <taxon>Pleocyemata</taxon>
        <taxon>Caridea</taxon>
        <taxon>Atyoidea</taxon>
        <taxon>Atyidae</taxon>
        <taxon>Halocaridina</taxon>
    </lineage>
</organism>
<sequence length="55" mass="6088">EDSLRQRTTQVTSDKRNLVSSVIPPQEVQQANPMMHLVAALIIALVGFILGKFIL</sequence>
<dbReference type="AlphaFoldDB" id="A0AAN8WHR6"/>
<dbReference type="EMBL" id="JAXCGZ010021542">
    <property type="protein sequence ID" value="KAK7047986.1"/>
    <property type="molecule type" value="Genomic_DNA"/>
</dbReference>
<comment type="caution">
    <text evidence="2">The sequence shown here is derived from an EMBL/GenBank/DDBJ whole genome shotgun (WGS) entry which is preliminary data.</text>
</comment>
<accession>A0AAN8WHR6</accession>
<dbReference type="Proteomes" id="UP001381693">
    <property type="component" value="Unassembled WGS sequence"/>
</dbReference>
<keyword evidence="1" id="KW-1133">Transmembrane helix</keyword>
<feature type="transmembrane region" description="Helical" evidence="1">
    <location>
        <begin position="34"/>
        <end position="54"/>
    </location>
</feature>
<feature type="non-terminal residue" evidence="2">
    <location>
        <position position="1"/>
    </location>
</feature>
<evidence type="ECO:0000256" key="1">
    <source>
        <dbReference type="SAM" id="Phobius"/>
    </source>
</evidence>
<protein>
    <submittedName>
        <fullName evidence="2">Uncharacterized protein</fullName>
    </submittedName>
</protein>
<proteinExistence type="predicted"/>
<evidence type="ECO:0000313" key="3">
    <source>
        <dbReference type="Proteomes" id="UP001381693"/>
    </source>
</evidence>